<dbReference type="HOGENOM" id="CLU_1692877_0_0_0"/>
<gene>
    <name evidence="2" type="ordered locus">Fnod_0141</name>
</gene>
<dbReference type="OrthoDB" id="46411at2"/>
<protein>
    <submittedName>
        <fullName evidence="2">Uncharacterized protein</fullName>
    </submittedName>
</protein>
<dbReference type="RefSeq" id="WP_011993331.1">
    <property type="nucleotide sequence ID" value="NC_009718.1"/>
</dbReference>
<name>A7HJC5_FERNB</name>
<reference evidence="2 3" key="1">
    <citation type="submission" date="2007-07" db="EMBL/GenBank/DDBJ databases">
        <title>Complete sequence of Fervidobacterium nodosum Rt17-B1.</title>
        <authorList>
            <consortium name="US DOE Joint Genome Institute"/>
            <person name="Copeland A."/>
            <person name="Lucas S."/>
            <person name="Lapidus A."/>
            <person name="Barry K."/>
            <person name="Glavina del Rio T."/>
            <person name="Dalin E."/>
            <person name="Tice H."/>
            <person name="Pitluck S."/>
            <person name="Saunders E."/>
            <person name="Brettin T."/>
            <person name="Bruce D."/>
            <person name="Detter J.C."/>
            <person name="Han C."/>
            <person name="Schmutz J."/>
            <person name="Larimer F."/>
            <person name="Land M."/>
            <person name="Hauser L."/>
            <person name="Kyrpides N."/>
            <person name="Mikhailova N."/>
            <person name="Nelson K."/>
            <person name="Gogarten J.P."/>
            <person name="Noll K."/>
            <person name="Richardson P."/>
        </authorList>
    </citation>
    <scope>NUCLEOTIDE SEQUENCE [LARGE SCALE GENOMIC DNA]</scope>
    <source>
        <strain evidence="3">ATCC 35602 / DSM 5306 / Rt17-B1</strain>
    </source>
</reference>
<keyword evidence="3" id="KW-1185">Reference proteome</keyword>
<dbReference type="AlphaFoldDB" id="A7HJC5"/>
<keyword evidence="1" id="KW-1133">Transmembrane helix</keyword>
<evidence type="ECO:0000256" key="1">
    <source>
        <dbReference type="SAM" id="Phobius"/>
    </source>
</evidence>
<keyword evidence="1" id="KW-0472">Membrane</keyword>
<reference evidence="2 3" key="2">
    <citation type="journal article" date="2009" name="Proc. Natl. Acad. Sci. U.S.A.">
        <title>On the chimeric nature, thermophilic origin, and phylogenetic placement of the Thermotogales.</title>
        <authorList>
            <person name="Zhaxybayeva O."/>
            <person name="Swithers K.S."/>
            <person name="Lapierre P."/>
            <person name="Fournier G.P."/>
            <person name="Bickhart D.M."/>
            <person name="DeBoy R.T."/>
            <person name="Nelson K.E."/>
            <person name="Nesbo C.L."/>
            <person name="Doolittle W.F."/>
            <person name="Gogarten J.P."/>
            <person name="Noll K.M."/>
        </authorList>
    </citation>
    <scope>NUCLEOTIDE SEQUENCE [LARGE SCALE GENOMIC DNA]</scope>
    <source>
        <strain evidence="3">ATCC 35602 / DSM 5306 / Rt17-B1</strain>
    </source>
</reference>
<dbReference type="Proteomes" id="UP000002415">
    <property type="component" value="Chromosome"/>
</dbReference>
<organism evidence="2 3">
    <name type="scientific">Fervidobacterium nodosum (strain ATCC 35602 / DSM 5306 / Rt17-B1)</name>
    <dbReference type="NCBI Taxonomy" id="381764"/>
    <lineage>
        <taxon>Bacteria</taxon>
        <taxon>Thermotogati</taxon>
        <taxon>Thermotogota</taxon>
        <taxon>Thermotogae</taxon>
        <taxon>Thermotogales</taxon>
        <taxon>Fervidobacteriaceae</taxon>
        <taxon>Fervidobacterium</taxon>
    </lineage>
</organism>
<dbReference type="EMBL" id="CP000771">
    <property type="protein sequence ID" value="ABS60008.1"/>
    <property type="molecule type" value="Genomic_DNA"/>
</dbReference>
<feature type="transmembrane region" description="Helical" evidence="1">
    <location>
        <begin position="6"/>
        <end position="23"/>
    </location>
</feature>
<evidence type="ECO:0000313" key="2">
    <source>
        <dbReference type="EMBL" id="ABS60008.1"/>
    </source>
</evidence>
<proteinExistence type="predicted"/>
<accession>A7HJC5</accession>
<dbReference type="KEGG" id="fno:Fnod_0141"/>
<keyword evidence="1" id="KW-0812">Transmembrane</keyword>
<dbReference type="STRING" id="381764.Fnod_0141"/>
<evidence type="ECO:0000313" key="3">
    <source>
        <dbReference type="Proteomes" id="UP000002415"/>
    </source>
</evidence>
<sequence>MKRYNMILFIYIIFFIFWLALFISQKHTLTPKSENFYWFSIYYKKRVWFVDKNAKIYNVLPEDDLNSSFFVTGLDIDEENGTVSASLISLIPKDIPDIVFEINLKEKYISTVNSSVIYLTNIEDIENCINILKTIGQYLDSGKRFIFKSGKLYSI</sequence>